<accession>A0ABV7UQU5</accession>
<reference evidence="2" key="1">
    <citation type="journal article" date="2019" name="Int. J. Syst. Evol. Microbiol.">
        <title>The Global Catalogue of Microorganisms (GCM) 10K type strain sequencing project: providing services to taxonomists for standard genome sequencing and annotation.</title>
        <authorList>
            <consortium name="The Broad Institute Genomics Platform"/>
            <consortium name="The Broad Institute Genome Sequencing Center for Infectious Disease"/>
            <person name="Wu L."/>
            <person name="Ma J."/>
        </authorList>
    </citation>
    <scope>NUCLEOTIDE SEQUENCE [LARGE SCALE GENOMIC DNA]</scope>
    <source>
        <strain evidence="2">KCTC 42211</strain>
    </source>
</reference>
<keyword evidence="2" id="KW-1185">Reference proteome</keyword>
<comment type="caution">
    <text evidence="1">The sequence shown here is derived from an EMBL/GenBank/DDBJ whole genome shotgun (WGS) entry which is preliminary data.</text>
</comment>
<dbReference type="EMBL" id="JBHRYF010000001">
    <property type="protein sequence ID" value="MFC3659005.1"/>
    <property type="molecule type" value="Genomic_DNA"/>
</dbReference>
<dbReference type="Proteomes" id="UP001595724">
    <property type="component" value="Unassembled WGS sequence"/>
</dbReference>
<evidence type="ECO:0000313" key="2">
    <source>
        <dbReference type="Proteomes" id="UP001595724"/>
    </source>
</evidence>
<sequence length="120" mass="13140">MTAITLQLNANDARLVQLALAHLIGERKRAVQYADQISPESRAEFLRNMEADKQEAREISHRIDCALNIRRRITPERVAAAELVNSLPDQPATGMDVVDCTGVIKGNADLADNYGNGGAR</sequence>
<protein>
    <submittedName>
        <fullName evidence="1">Uncharacterized protein</fullName>
    </submittedName>
</protein>
<name>A0ABV7UQU5_9GAMM</name>
<gene>
    <name evidence="1" type="ORF">ACFOM9_02795</name>
</gene>
<organism evidence="1 2">
    <name type="scientific">Luteimonas notoginsengisoli</name>
    <dbReference type="NCBI Taxonomy" id="1578200"/>
    <lineage>
        <taxon>Bacteria</taxon>
        <taxon>Pseudomonadati</taxon>
        <taxon>Pseudomonadota</taxon>
        <taxon>Gammaproteobacteria</taxon>
        <taxon>Lysobacterales</taxon>
        <taxon>Lysobacteraceae</taxon>
        <taxon>Luteimonas</taxon>
    </lineage>
</organism>
<evidence type="ECO:0000313" key="1">
    <source>
        <dbReference type="EMBL" id="MFC3659005.1"/>
    </source>
</evidence>
<proteinExistence type="predicted"/>
<dbReference type="RefSeq" id="WP_386705962.1">
    <property type="nucleotide sequence ID" value="NZ_JBHRYF010000001.1"/>
</dbReference>